<name>A0A073KDN4_9BACI</name>
<dbReference type="Pfam" id="PF00271">
    <property type="entry name" value="Helicase_C"/>
    <property type="match status" value="1"/>
</dbReference>
<dbReference type="SMART" id="SM00490">
    <property type="entry name" value="HELICc"/>
    <property type="match status" value="1"/>
</dbReference>
<dbReference type="PANTHER" id="PTHR10799">
    <property type="entry name" value="SNF2/RAD54 HELICASE FAMILY"/>
    <property type="match status" value="1"/>
</dbReference>
<keyword evidence="1" id="KW-0378">Hydrolase</keyword>
<protein>
    <submittedName>
        <fullName evidence="6">Helicase SNF</fullName>
    </submittedName>
</protein>
<dbReference type="RefSeq" id="WP_033673988.1">
    <property type="nucleotide sequence ID" value="NZ_JOTM01000005.1"/>
</dbReference>
<dbReference type="GO" id="GO:0008270">
    <property type="term" value="F:zinc ion binding"/>
    <property type="evidence" value="ECO:0007669"/>
    <property type="project" value="UniProtKB-KW"/>
</dbReference>
<dbReference type="InterPro" id="IPR049730">
    <property type="entry name" value="SNF2/RAD54-like_C"/>
</dbReference>
<dbReference type="Gene3D" id="3.40.50.10810">
    <property type="entry name" value="Tandem AAA-ATPase domain"/>
    <property type="match status" value="1"/>
</dbReference>
<dbReference type="Proteomes" id="UP000027778">
    <property type="component" value="Unassembled WGS sequence"/>
</dbReference>
<dbReference type="PROSITE" id="PS51194">
    <property type="entry name" value="HELICASE_CTER"/>
    <property type="match status" value="1"/>
</dbReference>
<dbReference type="Gene3D" id="3.40.50.300">
    <property type="entry name" value="P-loop containing nucleotide triphosphate hydrolases"/>
    <property type="match status" value="1"/>
</dbReference>
<dbReference type="InterPro" id="IPR007527">
    <property type="entry name" value="Znf_SWIM"/>
</dbReference>
<dbReference type="InterPro" id="IPR001650">
    <property type="entry name" value="Helicase_C-like"/>
</dbReference>
<dbReference type="InterPro" id="IPR013663">
    <property type="entry name" value="Helicase_SWF/SNF/SWI_bac"/>
</dbReference>
<evidence type="ECO:0000259" key="5">
    <source>
        <dbReference type="PROSITE" id="PS51194"/>
    </source>
</evidence>
<feature type="domain" description="Helicase C-terminal" evidence="5">
    <location>
        <begin position="909"/>
        <end position="1071"/>
    </location>
</feature>
<organism evidence="6 7">
    <name type="scientific">Bacillus gaemokensis</name>
    <dbReference type="NCBI Taxonomy" id="574375"/>
    <lineage>
        <taxon>Bacteria</taxon>
        <taxon>Bacillati</taxon>
        <taxon>Bacillota</taxon>
        <taxon>Bacilli</taxon>
        <taxon>Bacillales</taxon>
        <taxon>Bacillaceae</taxon>
        <taxon>Bacillus</taxon>
        <taxon>Bacillus cereus group</taxon>
    </lineage>
</organism>
<evidence type="ECO:0000256" key="1">
    <source>
        <dbReference type="ARBA" id="ARBA00022801"/>
    </source>
</evidence>
<dbReference type="InterPro" id="IPR014001">
    <property type="entry name" value="Helicase_ATP-bd"/>
</dbReference>
<dbReference type="EMBL" id="JOTM01000005">
    <property type="protein sequence ID" value="KEK24631.1"/>
    <property type="molecule type" value="Genomic_DNA"/>
</dbReference>
<dbReference type="eggNOG" id="COG0553">
    <property type="taxonomic scope" value="Bacteria"/>
</dbReference>
<dbReference type="GO" id="GO:0005524">
    <property type="term" value="F:ATP binding"/>
    <property type="evidence" value="ECO:0007669"/>
    <property type="project" value="InterPro"/>
</dbReference>
<dbReference type="SMART" id="SM00487">
    <property type="entry name" value="DEXDc"/>
    <property type="match status" value="1"/>
</dbReference>
<dbReference type="STRING" id="574375.AZF08_08600"/>
<dbReference type="eggNOG" id="COG4715">
    <property type="taxonomic scope" value="Bacteria"/>
</dbReference>
<dbReference type="FunFam" id="3.40.50.300:FF:000533">
    <property type="entry name" value="Helicase, Snf2 family"/>
    <property type="match status" value="1"/>
</dbReference>
<keyword evidence="7" id="KW-1185">Reference proteome</keyword>
<dbReference type="InterPro" id="IPR000330">
    <property type="entry name" value="SNF2_N"/>
</dbReference>
<comment type="caution">
    <text evidence="6">The sequence shown here is derived from an EMBL/GenBank/DDBJ whole genome shotgun (WGS) entry which is preliminary data.</text>
</comment>
<dbReference type="OrthoDB" id="9760715at2"/>
<keyword evidence="2" id="KW-0479">Metal-binding</keyword>
<dbReference type="PROSITE" id="PS51192">
    <property type="entry name" value="HELICASE_ATP_BIND_1"/>
    <property type="match status" value="1"/>
</dbReference>
<dbReference type="Pfam" id="PF08455">
    <property type="entry name" value="SNF2_assoc"/>
    <property type="match status" value="1"/>
</dbReference>
<keyword evidence="2" id="KW-0863">Zinc-finger</keyword>
<keyword evidence="2" id="KW-0862">Zinc</keyword>
<evidence type="ECO:0000313" key="6">
    <source>
        <dbReference type="EMBL" id="KEK24631.1"/>
    </source>
</evidence>
<keyword evidence="6" id="KW-0067">ATP-binding</keyword>
<proteinExistence type="predicted"/>
<evidence type="ECO:0000313" key="7">
    <source>
        <dbReference type="Proteomes" id="UP000027778"/>
    </source>
</evidence>
<keyword evidence="6" id="KW-0347">Helicase</keyword>
<dbReference type="CDD" id="cd18793">
    <property type="entry name" value="SF2_C_SNF"/>
    <property type="match status" value="1"/>
</dbReference>
<feature type="domain" description="Helicase ATP-binding" evidence="4">
    <location>
        <begin position="637"/>
        <end position="799"/>
    </location>
</feature>
<dbReference type="Pfam" id="PF00176">
    <property type="entry name" value="SNF2-rel_dom"/>
    <property type="match status" value="1"/>
</dbReference>
<dbReference type="GO" id="GO:0016787">
    <property type="term" value="F:hydrolase activity"/>
    <property type="evidence" value="ECO:0007669"/>
    <property type="project" value="UniProtKB-KW"/>
</dbReference>
<sequence length="1076" mass="123518">MSFTLNKTMIKQLCGETSYKRGEAYYRTNKVNITNYDVERNICGATVKGNEDFHITIENADNGDIVAKCSCPSLASFNSYCQHIAAVLLYINNFQHTGQSLKSNDSNSKKDAINSMSRDIQLANGMLDLFDEKPLRPKSKQHRFDTRKILDVEFICIPVASKNEGALIGVQVKLEKLYPVYKIRDFLNRVEQREPFVCSSDFTYTPDMYSFQQETDAVIQQLIQIYRNEKMYLESLQMGPEQDESMILIPPASWEQMLSLLSATSFVTVESSGELFHGIHISKELLPINFEFNKGENGGYTLHIDGLHQVQIMDTYGYALFRGRLYPLNVEDCNRLVELKRMMRNSESNQFHIPLEKMEHFVEKVVPGLMKLGNVRMDEVVSEQIEKTPLKAKLFLDRVKNRLLAGLEFQYGNVVINPLEEEGQPSVLNRDEKKEQEILEIMNESAFAKTEGGYFMHNEDAEYNFLYHVVPKLKSLTEIYATTAVKLRIHRGNSVPFIRVERKERMDWLSFRFDMKGIPESDIKNVLASIEEKRKYYRLANGSLLSLESKEFNEVNQFIKESSIRKEILQGEEVSVPLIRSVKWMGALQEGNVLSVDQSVQELIENIQNPKNLQFTVPNSLITVLRDYQKYGFEWMKTLAYYRFGGILADDMGLGKTLQSIAFIASVLPEIREQKLPVLVVSPSSLVYNWLSELKKFAPSLRATIVDGNQVERRKILKDVTKFDVIITSYPLLRRDVKLYAQPFHTLFLDEAQAFKNSTTQTAKAVKTIQAEYRFALTGTPVENSLGELWSIFHVVFPELLPGRKEFGDLRRENIARRVKPFILRRLKEDVLKELPEKIEHLQSSELLPEQKKLYAAYLAKLRQETLKHLNKDTLHKNRIRILAGLTRLRQICCHPGLFVDDYKGSSAKFEQLLEIVEECRSTGKRILIFSQFTKMLSIIGRELNRQAVPYFYLDGNTPAFERVELCNRFNEGEGDLFLISLKAGGTGLNLTGADTVILYDLWWNPAAEQQAADRAYRMGQKNTVQVIKLVAHGTIEEKMHELQEKKKNLIAEIIEPGQGSLSSITEEEIKGILML</sequence>
<keyword evidence="6" id="KW-0547">Nucleotide-binding</keyword>
<reference evidence="6 7" key="1">
    <citation type="submission" date="2014-06" db="EMBL/GenBank/DDBJ databases">
        <title>Draft genome sequence of Bacillus gaemokensis JCM 15801 (MCCC 1A00707).</title>
        <authorList>
            <person name="Lai Q."/>
            <person name="Liu Y."/>
            <person name="Shao Z."/>
        </authorList>
    </citation>
    <scope>NUCLEOTIDE SEQUENCE [LARGE SCALE GENOMIC DNA]</scope>
    <source>
        <strain evidence="6 7">JCM 15801</strain>
    </source>
</reference>
<dbReference type="SUPFAM" id="SSF52540">
    <property type="entry name" value="P-loop containing nucleoside triphosphate hydrolases"/>
    <property type="match status" value="2"/>
</dbReference>
<dbReference type="PROSITE" id="PS50966">
    <property type="entry name" value="ZF_SWIM"/>
    <property type="match status" value="1"/>
</dbReference>
<dbReference type="Pfam" id="PF04434">
    <property type="entry name" value="SWIM"/>
    <property type="match status" value="1"/>
</dbReference>
<dbReference type="InterPro" id="IPR027417">
    <property type="entry name" value="P-loop_NTPase"/>
</dbReference>
<evidence type="ECO:0000259" key="3">
    <source>
        <dbReference type="PROSITE" id="PS50966"/>
    </source>
</evidence>
<dbReference type="CDD" id="cd18012">
    <property type="entry name" value="DEXQc_arch_SWI2_SNF2"/>
    <property type="match status" value="1"/>
</dbReference>
<gene>
    <name evidence="6" type="ORF">BAGA_23445</name>
</gene>
<dbReference type="InterPro" id="IPR038718">
    <property type="entry name" value="SNF2-like_sf"/>
</dbReference>
<accession>A0A073KDN4</accession>
<evidence type="ECO:0000256" key="2">
    <source>
        <dbReference type="PROSITE-ProRule" id="PRU00325"/>
    </source>
</evidence>
<dbReference type="GO" id="GO:0004386">
    <property type="term" value="F:helicase activity"/>
    <property type="evidence" value="ECO:0007669"/>
    <property type="project" value="UniProtKB-KW"/>
</dbReference>
<feature type="domain" description="SWIM-type" evidence="3">
    <location>
        <begin position="53"/>
        <end position="92"/>
    </location>
</feature>
<evidence type="ECO:0000259" key="4">
    <source>
        <dbReference type="PROSITE" id="PS51192"/>
    </source>
</evidence>
<dbReference type="AlphaFoldDB" id="A0A073KDN4"/>